<name>A0A4R1R4D8_9FIRM</name>
<dbReference type="SUPFAM" id="SSF46785">
    <property type="entry name" value="Winged helix' DNA-binding domain"/>
    <property type="match status" value="1"/>
</dbReference>
<keyword evidence="4" id="KW-1185">Reference proteome</keyword>
<dbReference type="InterPro" id="IPR036390">
    <property type="entry name" value="WH_DNA-bd_sf"/>
</dbReference>
<dbReference type="RefSeq" id="WP_051869277.1">
    <property type="nucleotide sequence ID" value="NZ_JPNB01000001.1"/>
</dbReference>
<dbReference type="STRING" id="1469948.GCA_000732725_00746"/>
<sequence length="308" mass="35281">MSDLIHKALMQKGGIVAQQLAQEFIGMEIGQRVPTIEDFINKYNVPRGTVQQALLKLKEFGAIELEAKGHLGSFLIDMDYTKLMEICSLENLVGVMPLPYSKRYEGLATGIYTTLNQYNVVSVNLAFMGGSDRRIQALLDGRYDFAVMSLATAKHYVNDGYNIEIVYNLGMHTYVNAHTLIMRKDFNTVPKRIGVDRTSFDQLSMTTKYFKNMSIEIVPLQYSRIIENIKKKNIDAAIWSLEEKIISDDELQYKIINDEEQKGDNTKATIIIKKEDVTVCNFFKRFFDIEKVQQIQNDVLMNVILPNY</sequence>
<accession>A0A4R1R4D8</accession>
<dbReference type="Pfam" id="PF14503">
    <property type="entry name" value="YhfZ_C"/>
    <property type="match status" value="1"/>
</dbReference>
<dbReference type="InterPro" id="IPR041444">
    <property type="entry name" value="HTH_41"/>
</dbReference>
<comment type="caution">
    <text evidence="3">The sequence shown here is derived from an EMBL/GenBank/DDBJ whole genome shotgun (WGS) entry which is preliminary data.</text>
</comment>
<reference evidence="3 4" key="1">
    <citation type="submission" date="2019-03" db="EMBL/GenBank/DDBJ databases">
        <title>Genomic Encyclopedia of Type Strains, Phase IV (KMG-IV): sequencing the most valuable type-strain genomes for metagenomic binning, comparative biology and taxonomic classification.</title>
        <authorList>
            <person name="Goeker M."/>
        </authorList>
    </citation>
    <scope>NUCLEOTIDE SEQUENCE [LARGE SCALE GENOMIC DNA]</scope>
    <source>
        <strain evidence="3 4">DSM 100556</strain>
    </source>
</reference>
<gene>
    <name evidence="3" type="ORF">EDD76_103315</name>
</gene>
<dbReference type="Gene3D" id="1.10.10.10">
    <property type="entry name" value="Winged helix-like DNA-binding domain superfamily/Winged helix DNA-binding domain"/>
    <property type="match status" value="1"/>
</dbReference>
<dbReference type="AlphaFoldDB" id="A0A4R1R4D8"/>
<evidence type="ECO:0000313" key="4">
    <source>
        <dbReference type="Proteomes" id="UP000295718"/>
    </source>
</evidence>
<dbReference type="Gene3D" id="3.40.190.10">
    <property type="entry name" value="Periplasmic binding protein-like II"/>
    <property type="match status" value="2"/>
</dbReference>
<dbReference type="InterPro" id="IPR036388">
    <property type="entry name" value="WH-like_DNA-bd_sf"/>
</dbReference>
<feature type="domain" description="Uncharacterised protein YhfZ C-terminal" evidence="2">
    <location>
        <begin position="79"/>
        <end position="308"/>
    </location>
</feature>
<evidence type="ECO:0000313" key="3">
    <source>
        <dbReference type="EMBL" id="TCL60122.1"/>
    </source>
</evidence>
<proteinExistence type="predicted"/>
<dbReference type="Pfam" id="PF14502">
    <property type="entry name" value="HTH_41"/>
    <property type="match status" value="1"/>
</dbReference>
<dbReference type="OrthoDB" id="147067at2"/>
<evidence type="ECO:0000259" key="2">
    <source>
        <dbReference type="Pfam" id="PF14503"/>
    </source>
</evidence>
<dbReference type="SUPFAM" id="SSF53850">
    <property type="entry name" value="Periplasmic binding protein-like II"/>
    <property type="match status" value="1"/>
</dbReference>
<feature type="domain" description="YhfZ helix-turn-helix" evidence="1">
    <location>
        <begin position="29"/>
        <end position="75"/>
    </location>
</feature>
<evidence type="ECO:0000259" key="1">
    <source>
        <dbReference type="Pfam" id="PF14502"/>
    </source>
</evidence>
<protein>
    <submittedName>
        <fullName evidence="3">Helix-turn-helix protein</fullName>
    </submittedName>
</protein>
<dbReference type="Proteomes" id="UP000295718">
    <property type="component" value="Unassembled WGS sequence"/>
</dbReference>
<dbReference type="InterPro" id="IPR032791">
    <property type="entry name" value="YhfZ_C"/>
</dbReference>
<organism evidence="3 4">
    <name type="scientific">Kineothrix alysoides</name>
    <dbReference type="NCBI Taxonomy" id="1469948"/>
    <lineage>
        <taxon>Bacteria</taxon>
        <taxon>Bacillati</taxon>
        <taxon>Bacillota</taxon>
        <taxon>Clostridia</taxon>
        <taxon>Lachnospirales</taxon>
        <taxon>Lachnospiraceae</taxon>
        <taxon>Kineothrix</taxon>
    </lineage>
</organism>
<dbReference type="NCBIfam" id="NF041241">
    <property type="entry name" value="YhfZ_full"/>
    <property type="match status" value="1"/>
</dbReference>
<dbReference type="EMBL" id="SLUO01000003">
    <property type="protein sequence ID" value="TCL60122.1"/>
    <property type="molecule type" value="Genomic_DNA"/>
</dbReference>